<feature type="compositionally biased region" description="Basic and acidic residues" evidence="2">
    <location>
        <begin position="672"/>
        <end position="691"/>
    </location>
</feature>
<dbReference type="RefSeq" id="XP_038860927.1">
    <property type="nucleotide sequence ID" value="XM_039004999.1"/>
</dbReference>
<sequence length="713" mass="76087">MATDQDVVSSCEWECDRVSYLLPSLLLFLLYLALRWPPVQRMARLGVKAAAWGLWVALCWVLELPIHRPDTEPGWGKERGGTQGHGSSPGLAIGPSPDKSWGRERGMGLGLGSHPALSPALGPTLACKPTALARFLLQHCCSLARPRLASWPRGDPHLQTLSGLLLGGLTAGDQGQEEVNFTRDHLLLKDGGVVALDWAVGVSGREAAGQERGKEHHPGGKALGCHTSTPPILLLIPHYWGGVTPHLRGLCRMALRQGFYALVFHRRGTGGCPLTTPRLTEYGDSADLVQTVAYVRSRHPSSVLVAVSEGSGSGLLLSYLGECGSSSYLTAAACISPVLQGQLWFDTPLPPLYRWAVLVQRKLQLSRYASALSGVFDVDRALHCSSLRDFEETLFCSALRPDIPHHPTSHTPTPGARTASATPTTKPGAAVLPLNTPHLTGPHNTKLEAMSGAKTVSPTLASTPRVPTTRAGDTAPHQHTPHHSTGPLQPGAPASTSGARSGATGATAPPPSLRVAGLAGASGVGGVAAWVLGERGHPARDWESYWERNEPLRDADEVAVPVLCLCSRDDPLLPPPSTLPLALFQNNPYFLLALTETGGHCGFGLEEGGQGEGEVGGNWSNVSVLEYFRVVAEFLKGEERKGTRWGGVGGVRAQAGGGRGAVPCYPPRRKRESMMKRERPSTQSHTQEHLNDGWGGGRGGEEGQFTWQRSYTR</sequence>
<dbReference type="OrthoDB" id="247542at2759"/>
<feature type="compositionally biased region" description="Low complexity" evidence="2">
    <location>
        <begin position="491"/>
        <end position="507"/>
    </location>
</feature>
<dbReference type="InterPro" id="IPR050960">
    <property type="entry name" value="AB_hydrolase_4_sf"/>
</dbReference>
<evidence type="ECO:0000256" key="2">
    <source>
        <dbReference type="SAM" id="MobiDB-lite"/>
    </source>
</evidence>
<dbReference type="PANTHER" id="PTHR10794:SF96">
    <property type="entry name" value="PROTEIN ABHD15-LIKE"/>
    <property type="match status" value="1"/>
</dbReference>
<evidence type="ECO:0000256" key="1">
    <source>
        <dbReference type="ARBA" id="ARBA00010884"/>
    </source>
</evidence>
<feature type="region of interest" description="Disordered" evidence="2">
    <location>
        <begin position="403"/>
        <end position="511"/>
    </location>
</feature>
<keyword evidence="4" id="KW-1185">Reference proteome</keyword>
<dbReference type="PANTHER" id="PTHR10794">
    <property type="entry name" value="ABHYDROLASE DOMAIN-CONTAINING PROTEIN"/>
    <property type="match status" value="1"/>
</dbReference>
<dbReference type="AlphaFoldDB" id="A0A8U1BX98"/>
<evidence type="ECO:0000256" key="3">
    <source>
        <dbReference type="SAM" id="Phobius"/>
    </source>
</evidence>
<keyword evidence="3" id="KW-0812">Transmembrane</keyword>
<feature type="region of interest" description="Disordered" evidence="2">
    <location>
        <begin position="72"/>
        <end position="97"/>
    </location>
</feature>
<gene>
    <name evidence="5" type="primary">LOC120056797</name>
</gene>
<keyword evidence="3" id="KW-1133">Transmembrane helix</keyword>
<evidence type="ECO:0000313" key="5">
    <source>
        <dbReference type="RefSeq" id="XP_038860927.1"/>
    </source>
</evidence>
<proteinExistence type="inferred from homology"/>
<organism evidence="4 5">
    <name type="scientific">Salvelinus namaycush</name>
    <name type="common">Lake trout</name>
    <name type="synonym">Salmo namaycush</name>
    <dbReference type="NCBI Taxonomy" id="8040"/>
    <lineage>
        <taxon>Eukaryota</taxon>
        <taxon>Metazoa</taxon>
        <taxon>Chordata</taxon>
        <taxon>Craniata</taxon>
        <taxon>Vertebrata</taxon>
        <taxon>Euteleostomi</taxon>
        <taxon>Actinopterygii</taxon>
        <taxon>Neopterygii</taxon>
        <taxon>Teleostei</taxon>
        <taxon>Protacanthopterygii</taxon>
        <taxon>Salmoniformes</taxon>
        <taxon>Salmonidae</taxon>
        <taxon>Salmoninae</taxon>
        <taxon>Salvelinus</taxon>
    </lineage>
</organism>
<feature type="region of interest" description="Disordered" evidence="2">
    <location>
        <begin position="656"/>
        <end position="713"/>
    </location>
</feature>
<dbReference type="Proteomes" id="UP000808372">
    <property type="component" value="Chromosome 12"/>
</dbReference>
<protein>
    <submittedName>
        <fullName evidence="5">Protein ABHD15</fullName>
    </submittedName>
</protein>
<feature type="compositionally biased region" description="Polar residues" evidence="2">
    <location>
        <begin position="454"/>
        <end position="466"/>
    </location>
</feature>
<dbReference type="GeneID" id="120056797"/>
<dbReference type="GO" id="GO:0034338">
    <property type="term" value="F:short-chain carboxylesterase activity"/>
    <property type="evidence" value="ECO:0007669"/>
    <property type="project" value="TreeGrafter"/>
</dbReference>
<reference evidence="5" key="1">
    <citation type="submission" date="2025-08" db="UniProtKB">
        <authorList>
            <consortium name="RefSeq"/>
        </authorList>
    </citation>
    <scope>IDENTIFICATION</scope>
    <source>
        <tissue evidence="5">White muscle</tissue>
    </source>
</reference>
<evidence type="ECO:0000313" key="4">
    <source>
        <dbReference type="Proteomes" id="UP000808372"/>
    </source>
</evidence>
<dbReference type="SUPFAM" id="SSF53474">
    <property type="entry name" value="alpha/beta-Hydrolases"/>
    <property type="match status" value="1"/>
</dbReference>
<dbReference type="InterPro" id="IPR029058">
    <property type="entry name" value="AB_hydrolase_fold"/>
</dbReference>
<name>A0A8U1BX98_SALNM</name>
<dbReference type="Gene3D" id="3.40.50.1820">
    <property type="entry name" value="alpha/beta hydrolase"/>
    <property type="match status" value="1"/>
</dbReference>
<accession>A0A8U1BX98</accession>
<keyword evidence="3" id="KW-0472">Membrane</keyword>
<dbReference type="GO" id="GO:0047372">
    <property type="term" value="F:monoacylglycerol lipase activity"/>
    <property type="evidence" value="ECO:0007669"/>
    <property type="project" value="TreeGrafter"/>
</dbReference>
<comment type="similarity">
    <text evidence="1">Belongs to the AB hydrolase superfamily. AB hydrolase 4 family.</text>
</comment>
<dbReference type="KEGG" id="snh:120056797"/>
<feature type="transmembrane region" description="Helical" evidence="3">
    <location>
        <begin position="20"/>
        <end position="37"/>
    </location>
</feature>